<proteinExistence type="predicted"/>
<organism evidence="2 3">
    <name type="scientific">Gossypium stocksii</name>
    <dbReference type="NCBI Taxonomy" id="47602"/>
    <lineage>
        <taxon>Eukaryota</taxon>
        <taxon>Viridiplantae</taxon>
        <taxon>Streptophyta</taxon>
        <taxon>Embryophyta</taxon>
        <taxon>Tracheophyta</taxon>
        <taxon>Spermatophyta</taxon>
        <taxon>Magnoliopsida</taxon>
        <taxon>eudicotyledons</taxon>
        <taxon>Gunneridae</taxon>
        <taxon>Pentapetalae</taxon>
        <taxon>rosids</taxon>
        <taxon>malvids</taxon>
        <taxon>Malvales</taxon>
        <taxon>Malvaceae</taxon>
        <taxon>Malvoideae</taxon>
        <taxon>Gossypium</taxon>
    </lineage>
</organism>
<evidence type="ECO:0000259" key="1">
    <source>
        <dbReference type="Pfam" id="PF14111"/>
    </source>
</evidence>
<feature type="domain" description="DUF4283" evidence="1">
    <location>
        <begin position="27"/>
        <end position="85"/>
    </location>
</feature>
<dbReference type="AlphaFoldDB" id="A0A9D3WCX2"/>
<sequence length="168" mass="19023">MNLSLGLEEEDTLQLGAESVEKEFKYDHCFVSCFLTSSVVNVQAMRSTFANVWHLTGGVSIVDMEDGRFLFRFYLEVDAEKIKRNGHCESFCPLRATIPKQDVIFLWDLSLCTIPCRVAVWKLVEDRNGDGTKLRRFPNMAGGIRGDSYKPFPMNHGLMGIAHEKLGN</sequence>
<dbReference type="Proteomes" id="UP000828251">
    <property type="component" value="Unassembled WGS sequence"/>
</dbReference>
<keyword evidence="3" id="KW-1185">Reference proteome</keyword>
<gene>
    <name evidence="2" type="ORF">J1N35_004954</name>
</gene>
<dbReference type="InterPro" id="IPR025558">
    <property type="entry name" value="DUF4283"/>
</dbReference>
<comment type="caution">
    <text evidence="2">The sequence shown here is derived from an EMBL/GenBank/DDBJ whole genome shotgun (WGS) entry which is preliminary data.</text>
</comment>
<evidence type="ECO:0000313" key="3">
    <source>
        <dbReference type="Proteomes" id="UP000828251"/>
    </source>
</evidence>
<accession>A0A9D3WCX2</accession>
<dbReference type="OrthoDB" id="1750606at2759"/>
<name>A0A9D3WCX2_9ROSI</name>
<reference evidence="2 3" key="1">
    <citation type="journal article" date="2021" name="Plant Biotechnol. J.">
        <title>Multi-omics assisted identification of the key and species-specific regulatory components of drought-tolerant mechanisms in Gossypium stocksii.</title>
        <authorList>
            <person name="Yu D."/>
            <person name="Ke L."/>
            <person name="Zhang D."/>
            <person name="Wu Y."/>
            <person name="Sun Y."/>
            <person name="Mei J."/>
            <person name="Sun J."/>
            <person name="Sun Y."/>
        </authorList>
    </citation>
    <scope>NUCLEOTIDE SEQUENCE [LARGE SCALE GENOMIC DNA]</scope>
    <source>
        <strain evidence="3">cv. E1</strain>
        <tissue evidence="2">Leaf</tissue>
    </source>
</reference>
<evidence type="ECO:0000313" key="2">
    <source>
        <dbReference type="EMBL" id="KAH1121794.1"/>
    </source>
</evidence>
<dbReference type="EMBL" id="JAIQCV010000002">
    <property type="protein sequence ID" value="KAH1121794.1"/>
    <property type="molecule type" value="Genomic_DNA"/>
</dbReference>
<protein>
    <recommendedName>
        <fullName evidence="1">DUF4283 domain-containing protein</fullName>
    </recommendedName>
</protein>
<dbReference type="Pfam" id="PF14111">
    <property type="entry name" value="DUF4283"/>
    <property type="match status" value="1"/>
</dbReference>